<dbReference type="InterPro" id="IPR057942">
    <property type="entry name" value="TPR_TNPO3_IPO13_3rd"/>
</dbReference>
<evidence type="ECO:0000313" key="12">
    <source>
        <dbReference type="Proteomes" id="UP000521872"/>
    </source>
</evidence>
<keyword evidence="7" id="KW-0040">ANK repeat</keyword>
<dbReference type="Pfam" id="PF02629">
    <property type="entry name" value="CoA_binding"/>
    <property type="match status" value="1"/>
</dbReference>
<dbReference type="InterPro" id="IPR005811">
    <property type="entry name" value="SUCC_ACL_C"/>
</dbReference>
<dbReference type="InterPro" id="IPR017440">
    <property type="entry name" value="Cit_synth/succinyl-CoA_lig_AS"/>
</dbReference>
<dbReference type="GO" id="GO:0000166">
    <property type="term" value="F:nucleotide binding"/>
    <property type="evidence" value="ECO:0007669"/>
    <property type="project" value="UniProtKB-KW"/>
</dbReference>
<dbReference type="InterPro" id="IPR002110">
    <property type="entry name" value="Ankyrin_rpt"/>
</dbReference>
<evidence type="ECO:0000256" key="3">
    <source>
        <dbReference type="ARBA" id="ARBA00022598"/>
    </source>
</evidence>
<dbReference type="InterPro" id="IPR036770">
    <property type="entry name" value="Ankyrin_rpt-contain_sf"/>
</dbReference>
<feature type="compositionally biased region" description="Acidic residues" evidence="9">
    <location>
        <begin position="1312"/>
        <end position="1323"/>
    </location>
</feature>
<accession>A0A8H4VX56</accession>
<comment type="function">
    <text evidence="6">Succinyl-CoA synthetase functions in the citric acid cycle (TCA), coupling the hydrolysis of succinyl-CoA to the synthesis of ATP and thus represents the only step of substrate-level phosphorylation in the TCA. The alpha subunit of the enzyme binds the substrates coenzyme A and phosphate, while succinate binding and nucleotide specificity is provided by the beta subunit.</text>
</comment>
<evidence type="ECO:0000256" key="9">
    <source>
        <dbReference type="SAM" id="MobiDB-lite"/>
    </source>
</evidence>
<comment type="catalytic activity">
    <reaction evidence="6">
        <text>succinate + ATP + CoA = succinyl-CoA + ADP + phosphate</text>
        <dbReference type="Rhea" id="RHEA:17661"/>
        <dbReference type="ChEBI" id="CHEBI:30031"/>
        <dbReference type="ChEBI" id="CHEBI:30616"/>
        <dbReference type="ChEBI" id="CHEBI:43474"/>
        <dbReference type="ChEBI" id="CHEBI:57287"/>
        <dbReference type="ChEBI" id="CHEBI:57292"/>
        <dbReference type="ChEBI" id="CHEBI:456216"/>
        <dbReference type="EC" id="6.2.1.5"/>
    </reaction>
</comment>
<keyword evidence="3 6" id="KW-0436">Ligase</keyword>
<dbReference type="InterPro" id="IPR051345">
    <property type="entry name" value="Importin_beta-like_NTR"/>
</dbReference>
<dbReference type="EMBL" id="JAACJL010000001">
    <property type="protein sequence ID" value="KAF4623580.1"/>
    <property type="molecule type" value="Genomic_DNA"/>
</dbReference>
<gene>
    <name evidence="11" type="ORF">D9613_001715</name>
</gene>
<dbReference type="Pfam" id="PF24140">
    <property type="entry name" value="TPR_TNPO3_IPO13_3rd"/>
    <property type="match status" value="1"/>
</dbReference>
<evidence type="ECO:0000256" key="7">
    <source>
        <dbReference type="PROSITE-ProRule" id="PRU00023"/>
    </source>
</evidence>
<feature type="domain" description="ACB" evidence="10">
    <location>
        <begin position="1208"/>
        <end position="1299"/>
    </location>
</feature>
<dbReference type="InterPro" id="IPR016102">
    <property type="entry name" value="Succinyl-CoA_synth-like"/>
</dbReference>
<dbReference type="FunFam" id="3.40.50.261:FF:000005">
    <property type="entry name" value="Succinate--CoA ligase [ADP-forming] subunit alpha, mitochondrial"/>
    <property type="match status" value="1"/>
</dbReference>
<organism evidence="11 12">
    <name type="scientific">Agrocybe pediades</name>
    <dbReference type="NCBI Taxonomy" id="84607"/>
    <lineage>
        <taxon>Eukaryota</taxon>
        <taxon>Fungi</taxon>
        <taxon>Dikarya</taxon>
        <taxon>Basidiomycota</taxon>
        <taxon>Agaricomycotina</taxon>
        <taxon>Agaricomycetes</taxon>
        <taxon>Agaricomycetidae</taxon>
        <taxon>Agaricales</taxon>
        <taxon>Agaricineae</taxon>
        <taxon>Strophariaceae</taxon>
        <taxon>Agrocybe</taxon>
    </lineage>
</organism>
<dbReference type="SMART" id="SM00881">
    <property type="entry name" value="CoA_binding"/>
    <property type="match status" value="1"/>
</dbReference>
<dbReference type="InterPro" id="IPR035984">
    <property type="entry name" value="Acyl-CoA-binding_sf"/>
</dbReference>
<keyword evidence="12" id="KW-1185">Reference proteome</keyword>
<comment type="pathway">
    <text evidence="1 6">Carbohydrate metabolism; tricarboxylic acid cycle; succinate from succinyl-CoA (ligase route): step 1/1.</text>
</comment>
<comment type="similarity">
    <text evidence="6 8">Belongs to the succinate/malate CoA ligase alpha subunit family.</text>
</comment>
<dbReference type="PROSITE" id="PS01216">
    <property type="entry name" value="SUCCINYL_COA_LIG_1"/>
    <property type="match status" value="1"/>
</dbReference>
<dbReference type="PRINTS" id="PR01798">
    <property type="entry name" value="SCOASYNTHASE"/>
</dbReference>
<dbReference type="InterPro" id="IPR005810">
    <property type="entry name" value="CoA_lig_alpha"/>
</dbReference>
<feature type="active site" description="Tele-phosphohistidine intermediate" evidence="6">
    <location>
        <position position="1197"/>
    </location>
</feature>
<name>A0A8H4VX56_9AGAR</name>
<dbReference type="FunFam" id="3.40.50.720:FF:000002">
    <property type="entry name" value="Succinate--CoA ligase [ADP-forming] subunit alpha"/>
    <property type="match status" value="1"/>
</dbReference>
<dbReference type="InterPro" id="IPR011989">
    <property type="entry name" value="ARM-like"/>
</dbReference>
<feature type="repeat" description="ANK" evidence="7">
    <location>
        <begin position="1384"/>
        <end position="1406"/>
    </location>
</feature>
<protein>
    <recommendedName>
        <fullName evidence="6">Succinate--CoA ligase [ADP-forming] subunit alpha, mitochondrial</fullName>
        <ecNumber evidence="6">6.2.1.5</ecNumber>
    </recommendedName>
    <alternativeName>
        <fullName evidence="6">Succinyl-CoA synthetase subunit alpha</fullName>
        <shortName evidence="6">SCS-alpha</shortName>
    </alternativeName>
</protein>
<dbReference type="GO" id="GO:0005739">
    <property type="term" value="C:mitochondrion"/>
    <property type="evidence" value="ECO:0007669"/>
    <property type="project" value="UniProtKB-SubCell"/>
</dbReference>
<comment type="caution">
    <text evidence="11">The sequence shown here is derived from an EMBL/GenBank/DDBJ whole genome shotgun (WGS) entry which is preliminary data.</text>
</comment>
<dbReference type="Pfam" id="PF08389">
    <property type="entry name" value="Xpo1"/>
    <property type="match status" value="1"/>
</dbReference>
<dbReference type="InterPro" id="IPR000582">
    <property type="entry name" value="Acyl-CoA-binding_protein"/>
</dbReference>
<feature type="region of interest" description="Disordered" evidence="9">
    <location>
        <begin position="1298"/>
        <end position="1332"/>
    </location>
</feature>
<feature type="binding site" evidence="6">
    <location>
        <position position="1104"/>
    </location>
    <ligand>
        <name>substrate</name>
        <note>ligand shared with subunit beta</note>
    </ligand>
</feature>
<dbReference type="GO" id="GO:0000062">
    <property type="term" value="F:fatty-acyl-CoA binding"/>
    <property type="evidence" value="ECO:0007669"/>
    <property type="project" value="InterPro"/>
</dbReference>
<dbReference type="NCBIfam" id="NF004230">
    <property type="entry name" value="PRK05678.1"/>
    <property type="match status" value="1"/>
</dbReference>
<dbReference type="SUPFAM" id="SSF48403">
    <property type="entry name" value="Ankyrin repeat"/>
    <property type="match status" value="1"/>
</dbReference>
<dbReference type="SUPFAM" id="SSF48371">
    <property type="entry name" value="ARM repeat"/>
    <property type="match status" value="1"/>
</dbReference>
<dbReference type="GO" id="GO:0006099">
    <property type="term" value="P:tricarboxylic acid cycle"/>
    <property type="evidence" value="ECO:0007669"/>
    <property type="project" value="UniProtKB-UniRule"/>
</dbReference>
<proteinExistence type="inferred from homology"/>
<feature type="binding site" evidence="6">
    <location>
        <begin position="961"/>
        <end position="964"/>
    </location>
    <ligand>
        <name>CoA</name>
        <dbReference type="ChEBI" id="CHEBI:57287"/>
    </ligand>
</feature>
<dbReference type="InterPro" id="IPR013598">
    <property type="entry name" value="Exportin-1/Importin-b-like"/>
</dbReference>
<sequence length="1431" mass="157259">MLDVTYDLNQVDKENLLPLRDTLLSALRTYKTGPRTIIVQLSLAIAGLALQLPSWENPVQDLIDSFGRDPTTVPPLLEFLTLLPEEVASNTKIPITDAQYKIRSAQLLTDNAKTILELLSMYISATGVTAAVQAQVFNCLYSWLVAGEIGVSDFSQTPLFSYAFEALASEELFDSAVDVICQMIHETQEVDDNMPVIELIVPRIIALKSNLAVHQDDPDKIRGYARIFSESGETYRFLLIQHTDTFFPLVEAIGECSAYPDLDIVPITFPFWMRLAQNLGKRPSISPLFVEAYKSLMTVIIKHLHFPLDTASLVGQEADDFRAFRHVMGDTLKDCCFVLRTDTCLMSAYQLITAALSRGPDVSWQEIEAPLFAMRSMGAEIDPEDNNAVPKIMDLIPQLPSHPRVRYAALLIISRYSEWINAHPSYIPYQLQYISAGFEDNDTEVIAAAGQALKYVCQDCKQHLTSFLPTLHTFLSTTGTKLAQDDRRQVYEAIAYVISAMPMNQAAESLKTFALDILAQVHAISNKASPPTKAEIESVGDGLENLEVMLHVIQGYGEDLPPACQNTCQEAWLIFDNFLANYALNYDLSERVTRVLRRGIDLFNKTAITVVPSVVSRMSIAFEATGYPSFLWIAAKIIARYGYEKNAALKSATQDIYERSTNKVAALLHVMEPQELPDNGALLTDFSQTVLDDYVQMLIQLAYQEPELFFTSPAFPLAFRCAMAGLSIGVGFGDLIFAAMDFFRDILNHDCLDPGAPARNPKFALYATSIRGVMENEGMQLVACLLNGLVGNFPEDTAGTVVTMFRSLVFNWSNQILTWLPPVLEQLPATRITNEAKAQFMRDVTSAINTRQFDKVKNAILAFDRASRKVRERRRTPLDSRGGQRITLLSRTLYTSPLDLYNVSPCWPVLGRTWSGEQASHAVPIVGRRTFSQSFARQSYDDTIRNLLIHKDTKVLCQGLTGKTGTFHVTEALAYGTKMVGGVSPKKAGQTHLGLPIFGTVREAVDATKPDATILYVPPPTAADAIIEAIENEIGLIVCVTEGIPQADEIRVMNALKSQSKSRLVGPNCPGVINPLGCKMGIQPGHIHRPGKIGIVSRSGTLTYEAVAQTTDVGLGQSLCIGIGGDPFPGTQHIDVIKVFLEDPNTEGIVLIGEIGGSMEEEAAAYLEQYNKTSVNPKPVVGFIAGRTAPPGRRMGHAGAIISGGKGAASDKVKALERAGVLVTDSPAKIGVTMLKLYGLFKYLTASRAPTTSRPSIFDMTGRAKWDAWSSTGKNYDDPKEAEKRYLEIAQSLGWTEETKIETKPKSTSSATEDDDDIWDKDDETSRKSGGGLGVAVSSMAMHDESDTVDDDSFYGLVLANNIVGLTKFLDEHPETDLNAPDEYGYAPIHLACDRGNFEIVKLLLDPDNLTPLELAQEAGHTEIESLLTSI</sequence>
<evidence type="ECO:0000259" key="10">
    <source>
        <dbReference type="PROSITE" id="PS51228"/>
    </source>
</evidence>
<dbReference type="PROSITE" id="PS50088">
    <property type="entry name" value="ANK_REPEAT"/>
    <property type="match status" value="1"/>
</dbReference>
<dbReference type="Pfam" id="PF24139">
    <property type="entry name" value="TPR_TNPO3_IPO13_4th"/>
    <property type="match status" value="1"/>
</dbReference>
<dbReference type="Pfam" id="PF13857">
    <property type="entry name" value="Ank_5"/>
    <property type="match status" value="1"/>
</dbReference>
<dbReference type="Pfam" id="PF00887">
    <property type="entry name" value="ACBP"/>
    <property type="match status" value="1"/>
</dbReference>
<dbReference type="InterPro" id="IPR003781">
    <property type="entry name" value="CoA-bd"/>
</dbReference>
<evidence type="ECO:0000256" key="5">
    <source>
        <dbReference type="ARBA" id="ARBA00061754"/>
    </source>
</evidence>
<evidence type="ECO:0000256" key="4">
    <source>
        <dbReference type="ARBA" id="ARBA00022741"/>
    </source>
</evidence>
<evidence type="ECO:0000256" key="2">
    <source>
        <dbReference type="ARBA" id="ARBA00022532"/>
    </source>
</evidence>
<dbReference type="InterPro" id="IPR057941">
    <property type="entry name" value="TPR_TNPO3_IPO13_2nd"/>
</dbReference>
<dbReference type="PROSITE" id="PS51228">
    <property type="entry name" value="ACB_2"/>
    <property type="match status" value="1"/>
</dbReference>
<dbReference type="InterPro" id="IPR033847">
    <property type="entry name" value="Citrt_syn/SCS-alpha_CS"/>
</dbReference>
<dbReference type="Gene3D" id="3.40.50.261">
    <property type="entry name" value="Succinyl-CoA synthetase domains"/>
    <property type="match status" value="1"/>
</dbReference>
<keyword evidence="2 6" id="KW-0816">Tricarboxylic acid cycle</keyword>
<dbReference type="GO" id="GO:0004775">
    <property type="term" value="F:succinate-CoA ligase (ADP-forming) activity"/>
    <property type="evidence" value="ECO:0007669"/>
    <property type="project" value="UniProtKB-UniRule"/>
</dbReference>
<dbReference type="PANTHER" id="PTHR12363:SF53">
    <property type="entry name" value="MRNA TRANSPORT REGULATOR MTR10"/>
    <property type="match status" value="1"/>
</dbReference>
<dbReference type="PROSITE" id="PS00399">
    <property type="entry name" value="SUCCINYL_COA_LIG_2"/>
    <property type="match status" value="1"/>
</dbReference>
<dbReference type="Pfam" id="PF24138">
    <property type="entry name" value="TPR_TNPO3_IPO13_2nd"/>
    <property type="match status" value="1"/>
</dbReference>
<feature type="binding site" evidence="6">
    <location>
        <begin position="1040"/>
        <end position="1042"/>
    </location>
    <ligand>
        <name>CoA</name>
        <dbReference type="ChEBI" id="CHEBI:57287"/>
    </ligand>
</feature>
<feature type="binding site" evidence="6">
    <location>
        <position position="987"/>
    </location>
    <ligand>
        <name>CoA</name>
        <dbReference type="ChEBI" id="CHEBI:57287"/>
    </ligand>
</feature>
<keyword evidence="4 6" id="KW-0547">Nucleotide-binding</keyword>
<dbReference type="PANTHER" id="PTHR12363">
    <property type="entry name" value="TRANSPORTIN 3 AND IMPORTIN 13"/>
    <property type="match status" value="1"/>
</dbReference>
<evidence type="ECO:0000256" key="8">
    <source>
        <dbReference type="RuleBase" id="RU000677"/>
    </source>
</evidence>
<dbReference type="InterPro" id="IPR058537">
    <property type="entry name" value="TPR_TNPO3_IPO13_4th"/>
</dbReference>
<reference evidence="11 12" key="1">
    <citation type="submission" date="2019-12" db="EMBL/GenBank/DDBJ databases">
        <authorList>
            <person name="Floudas D."/>
            <person name="Bentzer J."/>
            <person name="Ahren D."/>
            <person name="Johansson T."/>
            <person name="Persson P."/>
            <person name="Tunlid A."/>
        </authorList>
    </citation>
    <scope>NUCLEOTIDE SEQUENCE [LARGE SCALE GENOMIC DNA]</scope>
    <source>
        <strain evidence="11 12">CBS 102.39</strain>
    </source>
</reference>
<dbReference type="UniPathway" id="UPA00223">
    <property type="reaction ID" value="UER00999"/>
</dbReference>
<dbReference type="Gene3D" id="1.25.40.20">
    <property type="entry name" value="Ankyrin repeat-containing domain"/>
    <property type="match status" value="1"/>
</dbReference>
<dbReference type="SUPFAM" id="SSF47027">
    <property type="entry name" value="Acyl-CoA binding protein"/>
    <property type="match status" value="1"/>
</dbReference>
<dbReference type="Gene3D" id="1.25.10.10">
    <property type="entry name" value="Leucine-rich Repeat Variant"/>
    <property type="match status" value="1"/>
</dbReference>
<dbReference type="Pfam" id="PF00549">
    <property type="entry name" value="Ligase_CoA"/>
    <property type="match status" value="1"/>
</dbReference>
<dbReference type="EC" id="6.2.1.5" evidence="6"/>
<comment type="subcellular location">
    <subcellularLocation>
        <location evidence="6">Mitochondrion</location>
    </subcellularLocation>
</comment>
<evidence type="ECO:0000256" key="1">
    <source>
        <dbReference type="ARBA" id="ARBA00005064"/>
    </source>
</evidence>
<dbReference type="InterPro" id="IPR016024">
    <property type="entry name" value="ARM-type_fold"/>
</dbReference>
<evidence type="ECO:0000256" key="6">
    <source>
        <dbReference type="HAMAP-Rule" id="MF_03222"/>
    </source>
</evidence>
<dbReference type="NCBIfam" id="TIGR01019">
    <property type="entry name" value="sucCoAalpha"/>
    <property type="match status" value="1"/>
</dbReference>
<dbReference type="SUPFAM" id="SSF51735">
    <property type="entry name" value="NAD(P)-binding Rossmann-fold domains"/>
    <property type="match status" value="1"/>
</dbReference>
<dbReference type="InterPro" id="IPR036291">
    <property type="entry name" value="NAD(P)-bd_dom_sf"/>
</dbReference>
<dbReference type="GO" id="GO:0006606">
    <property type="term" value="P:protein import into nucleus"/>
    <property type="evidence" value="ECO:0007669"/>
    <property type="project" value="TreeGrafter"/>
</dbReference>
<dbReference type="Gene3D" id="3.40.50.720">
    <property type="entry name" value="NAD(P)-binding Rossmann-like Domain"/>
    <property type="match status" value="1"/>
</dbReference>
<comment type="subunit">
    <text evidence="5">Heterodimer of an alpha and a beta subunit. Different beta subunits determine nucleotide specificity. Together with the ATP-specific beta subunit SUCLA2, forms an ADP-forming succinyl-CoA synthetase (A-SCS). Together with the GTP-specific beta subunit SUCLG2 forms a GDP-forming succinyl-CoA synthetase (G-SCS).</text>
</comment>
<evidence type="ECO:0000313" key="11">
    <source>
        <dbReference type="EMBL" id="KAF4623580.1"/>
    </source>
</evidence>
<dbReference type="Proteomes" id="UP000521872">
    <property type="component" value="Unassembled WGS sequence"/>
</dbReference>
<dbReference type="HAMAP" id="MF_01988">
    <property type="entry name" value="Succ_CoA_alpha"/>
    <property type="match status" value="1"/>
</dbReference>
<keyword evidence="6" id="KW-0496">Mitochondrion</keyword>
<dbReference type="PROSITE" id="PS50297">
    <property type="entry name" value="ANK_REP_REGION"/>
    <property type="match status" value="1"/>
</dbReference>
<dbReference type="SUPFAM" id="SSF52210">
    <property type="entry name" value="Succinyl-CoA synthetase domains"/>
    <property type="match status" value="1"/>
</dbReference>